<protein>
    <recommendedName>
        <fullName evidence="3">YviE</fullName>
    </recommendedName>
</protein>
<keyword evidence="2" id="KW-1185">Reference proteome</keyword>
<sequence length="187" mass="21230">MQLPRLMMESTQGRIGITIRSANVSIEQEPADIDIKQPPAKLEITTTPGKLTIDQTQAWEDMDLKHIFRRIEEAANRGKQDVLEGMSRRASQGNEMMRIENKGNPMPEQAKQNSERRPFEFNIGFIPSHFSVKTNYEPAQVKVEAEPQKPMIEVTPKKPIIGYSPGEVTIDMQQKPSLHIDVIPPEE</sequence>
<dbReference type="Pfam" id="PF20074">
    <property type="entry name" value="DUF6470"/>
    <property type="match status" value="1"/>
</dbReference>
<dbReference type="OrthoDB" id="2112831at2"/>
<gene>
    <name evidence="1" type="ORF">AM592_13570</name>
</gene>
<reference evidence="2" key="1">
    <citation type="submission" date="2015-08" db="EMBL/GenBank/DDBJ databases">
        <title>Genome sequencing project for genomic taxonomy and phylogenomics of Bacillus-like bacteria.</title>
        <authorList>
            <person name="Liu B."/>
            <person name="Wang J."/>
            <person name="Zhu Y."/>
            <person name="Liu G."/>
            <person name="Chen Q."/>
            <person name="Chen Z."/>
            <person name="Lan J."/>
            <person name="Che J."/>
            <person name="Ge C."/>
            <person name="Shi H."/>
            <person name="Pan Z."/>
            <person name="Liu X."/>
        </authorList>
    </citation>
    <scope>NUCLEOTIDE SEQUENCE [LARGE SCALE GENOMIC DNA]</scope>
    <source>
        <strain evidence="2">FJAT-4402</strain>
    </source>
</reference>
<proteinExistence type="predicted"/>
<name>A0A0M4FSH8_9BACI</name>
<dbReference type="RefSeq" id="WP_053604290.1">
    <property type="nucleotide sequence ID" value="NZ_CP012600.1"/>
</dbReference>
<evidence type="ECO:0000313" key="2">
    <source>
        <dbReference type="Proteomes" id="UP000067625"/>
    </source>
</evidence>
<dbReference type="Proteomes" id="UP000067625">
    <property type="component" value="Chromosome"/>
</dbReference>
<dbReference type="STRING" id="1441095.AM592_13570"/>
<evidence type="ECO:0008006" key="3">
    <source>
        <dbReference type="Google" id="ProtNLM"/>
    </source>
</evidence>
<dbReference type="PATRIC" id="fig|1441095.3.peg.2981"/>
<dbReference type="EMBL" id="CP012600">
    <property type="protein sequence ID" value="ALC82497.1"/>
    <property type="molecule type" value="Genomic_DNA"/>
</dbReference>
<dbReference type="AlphaFoldDB" id="A0A0M4FSH8"/>
<accession>A0A0M4FSH8</accession>
<evidence type="ECO:0000313" key="1">
    <source>
        <dbReference type="EMBL" id="ALC82497.1"/>
    </source>
</evidence>
<organism evidence="1 2">
    <name type="scientific">Bacillus gobiensis</name>
    <dbReference type="NCBI Taxonomy" id="1441095"/>
    <lineage>
        <taxon>Bacteria</taxon>
        <taxon>Bacillati</taxon>
        <taxon>Bacillota</taxon>
        <taxon>Bacilli</taxon>
        <taxon>Bacillales</taxon>
        <taxon>Bacillaceae</taxon>
        <taxon>Bacillus</taxon>
    </lineage>
</organism>
<reference evidence="1 2" key="2">
    <citation type="journal article" date="2016" name="Int. J. Syst. Evol. Microbiol.">
        <title>Bacillus gobiensis sp. nov., isolated from a soil sample.</title>
        <authorList>
            <person name="Liu B."/>
            <person name="Liu G.H."/>
            <person name="Cetin S."/>
            <person name="Schumann P."/>
            <person name="Pan Z.Z."/>
            <person name="Chen Q.Q."/>
        </authorList>
    </citation>
    <scope>NUCLEOTIDE SEQUENCE [LARGE SCALE GENOMIC DNA]</scope>
    <source>
        <strain evidence="1 2">FJAT-4402</strain>
    </source>
</reference>
<dbReference type="InterPro" id="IPR045527">
    <property type="entry name" value="DUF6470"/>
</dbReference>